<keyword evidence="2" id="KW-1185">Reference proteome</keyword>
<dbReference type="EMBL" id="WJBH02000007">
    <property type="protein sequence ID" value="KAI9556353.1"/>
    <property type="molecule type" value="Genomic_DNA"/>
</dbReference>
<dbReference type="AlphaFoldDB" id="A0AAD5LES3"/>
<proteinExistence type="predicted"/>
<dbReference type="Proteomes" id="UP000820818">
    <property type="component" value="Linkage Group LG7"/>
</dbReference>
<accession>A0AAD5LES3</accession>
<organism evidence="1 2">
    <name type="scientific">Daphnia sinensis</name>
    <dbReference type="NCBI Taxonomy" id="1820382"/>
    <lineage>
        <taxon>Eukaryota</taxon>
        <taxon>Metazoa</taxon>
        <taxon>Ecdysozoa</taxon>
        <taxon>Arthropoda</taxon>
        <taxon>Crustacea</taxon>
        <taxon>Branchiopoda</taxon>
        <taxon>Diplostraca</taxon>
        <taxon>Cladocera</taxon>
        <taxon>Anomopoda</taxon>
        <taxon>Daphniidae</taxon>
        <taxon>Daphnia</taxon>
        <taxon>Daphnia similis group</taxon>
    </lineage>
</organism>
<sequence>MFSKVHVLTQKFPVVFGSTQLSKMFFIHNNLLSKSLTSVKPNASMAVGVDDFSP</sequence>
<reference evidence="1 2" key="1">
    <citation type="submission" date="2022-05" db="EMBL/GenBank/DDBJ databases">
        <title>A multi-omics perspective on studying reproductive biology in Daphnia sinensis.</title>
        <authorList>
            <person name="Jia J."/>
        </authorList>
    </citation>
    <scope>NUCLEOTIDE SEQUENCE [LARGE SCALE GENOMIC DNA]</scope>
    <source>
        <strain evidence="1 2">WSL</strain>
    </source>
</reference>
<gene>
    <name evidence="1" type="ORF">GHT06_018927</name>
</gene>
<evidence type="ECO:0000313" key="1">
    <source>
        <dbReference type="EMBL" id="KAI9556353.1"/>
    </source>
</evidence>
<name>A0AAD5LES3_9CRUS</name>
<evidence type="ECO:0000313" key="2">
    <source>
        <dbReference type="Proteomes" id="UP000820818"/>
    </source>
</evidence>
<comment type="caution">
    <text evidence="1">The sequence shown here is derived from an EMBL/GenBank/DDBJ whole genome shotgun (WGS) entry which is preliminary data.</text>
</comment>
<protein>
    <submittedName>
        <fullName evidence="1">Uncharacterized protein</fullName>
    </submittedName>
</protein>